<comment type="caution">
    <text evidence="2">The sequence shown here is derived from an EMBL/GenBank/DDBJ whole genome shotgun (WGS) entry which is preliminary data.</text>
</comment>
<dbReference type="OrthoDB" id="9808310at2"/>
<dbReference type="AlphaFoldDB" id="A0A1V9E4A4"/>
<dbReference type="SUPFAM" id="SSF69118">
    <property type="entry name" value="AhpD-like"/>
    <property type="match status" value="1"/>
</dbReference>
<proteinExistence type="predicted"/>
<evidence type="ECO:0000313" key="3">
    <source>
        <dbReference type="Proteomes" id="UP000192610"/>
    </source>
</evidence>
<evidence type="ECO:0000313" key="2">
    <source>
        <dbReference type="EMBL" id="OQP40745.1"/>
    </source>
</evidence>
<reference evidence="3" key="1">
    <citation type="submission" date="2016-04" db="EMBL/GenBank/DDBJ databases">
        <authorList>
            <person name="Chen L."/>
            <person name="Zhuang W."/>
            <person name="Wang G."/>
        </authorList>
    </citation>
    <scope>NUCLEOTIDE SEQUENCE [LARGE SCALE GENOMIC DNA]</scope>
    <source>
        <strain evidence="3">17621</strain>
    </source>
</reference>
<dbReference type="NCBIfam" id="TIGR00778">
    <property type="entry name" value="ahpD_dom"/>
    <property type="match status" value="1"/>
</dbReference>
<protein>
    <recommendedName>
        <fullName evidence="1">Carboxymuconolactone decarboxylase-like domain-containing protein</fullName>
    </recommendedName>
</protein>
<dbReference type="InterPro" id="IPR004675">
    <property type="entry name" value="AhpD_core"/>
</dbReference>
<gene>
    <name evidence="2" type="ORF">A4H97_14085</name>
</gene>
<dbReference type="EMBL" id="LVXG01000067">
    <property type="protein sequence ID" value="OQP40745.1"/>
    <property type="molecule type" value="Genomic_DNA"/>
</dbReference>
<dbReference type="InterPro" id="IPR029032">
    <property type="entry name" value="AhpD-like"/>
</dbReference>
<dbReference type="PANTHER" id="PTHR35446:SF3">
    <property type="entry name" value="CMD DOMAIN-CONTAINING PROTEIN"/>
    <property type="match status" value="1"/>
</dbReference>
<dbReference type="Gene3D" id="1.20.1290.10">
    <property type="entry name" value="AhpD-like"/>
    <property type="match status" value="1"/>
</dbReference>
<dbReference type="Pfam" id="PF02627">
    <property type="entry name" value="CMD"/>
    <property type="match status" value="1"/>
</dbReference>
<name>A0A1V9E4A4_9BACT</name>
<organism evidence="2 3">
    <name type="scientific">Niastella yeongjuensis</name>
    <dbReference type="NCBI Taxonomy" id="354355"/>
    <lineage>
        <taxon>Bacteria</taxon>
        <taxon>Pseudomonadati</taxon>
        <taxon>Bacteroidota</taxon>
        <taxon>Chitinophagia</taxon>
        <taxon>Chitinophagales</taxon>
        <taxon>Chitinophagaceae</taxon>
        <taxon>Niastella</taxon>
    </lineage>
</organism>
<feature type="domain" description="Carboxymuconolactone decarboxylase-like" evidence="1">
    <location>
        <begin position="47"/>
        <end position="115"/>
    </location>
</feature>
<dbReference type="RefSeq" id="WP_081203720.1">
    <property type="nucleotide sequence ID" value="NZ_FOCZ01000007.1"/>
</dbReference>
<dbReference type="STRING" id="354355.SAMN05660816_04239"/>
<dbReference type="NCBIfam" id="TIGR01926">
    <property type="entry name" value="peroxid_rel"/>
    <property type="match status" value="1"/>
</dbReference>
<keyword evidence="3" id="KW-1185">Reference proteome</keyword>
<dbReference type="InterPro" id="IPR003779">
    <property type="entry name" value="CMD-like"/>
</dbReference>
<accession>A0A1V9E4A4</accession>
<dbReference type="Proteomes" id="UP000192610">
    <property type="component" value="Unassembled WGS sequence"/>
</dbReference>
<dbReference type="GO" id="GO:0051920">
    <property type="term" value="F:peroxiredoxin activity"/>
    <property type="evidence" value="ECO:0007669"/>
    <property type="project" value="InterPro"/>
</dbReference>
<sequence>METTKTQSRIAIPGDDQIPDASQPLLDTAEKMIGFVPNVLKVLSVSPEVLESFLTLQSNLSQVLDLKTRTAISLAVSEANGCHYCLSAHSFFASKGAKITDEEISLNRQGKSVNNKIAAAATFAAKVVARRGEVGVEDIEEVRKAGYTDKEIVEIIALSVQFTFTNFINNVAKTQIDFDIVAAPTKPLY</sequence>
<dbReference type="PANTHER" id="PTHR35446">
    <property type="entry name" value="SI:CH211-175M2.5"/>
    <property type="match status" value="1"/>
</dbReference>
<evidence type="ECO:0000259" key="1">
    <source>
        <dbReference type="Pfam" id="PF02627"/>
    </source>
</evidence>
<dbReference type="InterPro" id="IPR010195">
    <property type="entry name" value="Uncharacterised_peroxidase-rel"/>
</dbReference>